<dbReference type="RefSeq" id="WP_229639538.1">
    <property type="nucleotide sequence ID" value="NZ_JADWDC010000009.1"/>
</dbReference>
<comment type="caution">
    <text evidence="1">The sequence shown here is derived from an EMBL/GenBank/DDBJ whole genome shotgun (WGS) entry which is preliminary data.</text>
</comment>
<sequence>MNAEQVIKTLKTNPEFWQVIFQNTESIVFAWGDYRFTRLSDRFNCAMMLNSKHNKVNINWSADDPFISELYMGLVYKHLRGYIKNKS</sequence>
<evidence type="ECO:0000313" key="1">
    <source>
        <dbReference type="EMBL" id="MCC0176502.1"/>
    </source>
</evidence>
<protein>
    <submittedName>
        <fullName evidence="1">Uncharacterized protein</fullName>
    </submittedName>
</protein>
<gene>
    <name evidence="1" type="ORF">I4641_05855</name>
</gene>
<accession>A0A964FF07</accession>
<evidence type="ECO:0000313" key="2">
    <source>
        <dbReference type="Proteomes" id="UP000729733"/>
    </source>
</evidence>
<dbReference type="AlphaFoldDB" id="A0A964FF07"/>
<name>A0A964FF07_9CYAN</name>
<organism evidence="1 2">
    <name type="scientific">Waterburya agarophytonicola KI4</name>
    <dbReference type="NCBI Taxonomy" id="2874699"/>
    <lineage>
        <taxon>Bacteria</taxon>
        <taxon>Bacillati</taxon>
        <taxon>Cyanobacteriota</taxon>
        <taxon>Cyanophyceae</taxon>
        <taxon>Pleurocapsales</taxon>
        <taxon>Hyellaceae</taxon>
        <taxon>Waterburya</taxon>
        <taxon>Waterburya agarophytonicola</taxon>
    </lineage>
</organism>
<dbReference type="EMBL" id="JADWDC010000009">
    <property type="protein sequence ID" value="MCC0176502.1"/>
    <property type="molecule type" value="Genomic_DNA"/>
</dbReference>
<keyword evidence="2" id="KW-1185">Reference proteome</keyword>
<dbReference type="Proteomes" id="UP000729733">
    <property type="component" value="Unassembled WGS sequence"/>
</dbReference>
<proteinExistence type="predicted"/>
<reference evidence="1" key="1">
    <citation type="journal article" date="2021" name="Antonie Van Leeuwenhoek">
        <title>Draft genome and description of Waterburya agarophytonicola gen. nov. sp. nov. (Pleurocapsales, Cyanobacteria): a seaweed symbiont.</title>
        <authorList>
            <person name="Bonthond G."/>
            <person name="Shalygin S."/>
            <person name="Bayer T."/>
            <person name="Weinberger F."/>
        </authorList>
    </citation>
    <scope>NUCLEOTIDE SEQUENCE</scope>
    <source>
        <strain evidence="1">KI4</strain>
    </source>
</reference>